<dbReference type="OrthoDB" id="10259681at2759"/>
<evidence type="ECO:0008006" key="3">
    <source>
        <dbReference type="Google" id="ProtNLM"/>
    </source>
</evidence>
<evidence type="ECO:0000313" key="2">
    <source>
        <dbReference type="Proteomes" id="UP001152592"/>
    </source>
</evidence>
<dbReference type="EMBL" id="CAJVPD010000111">
    <property type="protein sequence ID" value="CAG8337843.1"/>
    <property type="molecule type" value="Genomic_DNA"/>
</dbReference>
<protein>
    <recommendedName>
        <fullName evidence="3">F-box domain-containing protein</fullName>
    </recommendedName>
</protein>
<evidence type="ECO:0000313" key="1">
    <source>
        <dbReference type="EMBL" id="CAG8337843.1"/>
    </source>
</evidence>
<gene>
    <name evidence="1" type="ORF">PSALAMII_LOCUS2734</name>
</gene>
<name>A0A9W4IMQ4_9EURO</name>
<sequence>MESQGLLLVRFNGRYYINQYQDNIEPRSRSINIVESIPTDPQGYQKWLALTRAHFAAKETALERYVYQIHDNIKPDYSLFEEYKTLPSELPWLCSHTNDHYTIDLDREILTINHSVHWKLGNIPRRNNIWLWAMVDGICSYHPTISLRICPKEHIASPGMALPKENWTVKHDIHFTVPKITLQEARHTFLTCIPESFVFRELAFALISIASNQVKFLSFPAQACDPRAACTQWPWGSCKSNHLPKSPGWLSEEWTGQPTPLLEFGTLSHQPDEPPGASPNDTTYWHEGVAVTLTLVADGEAIVRAAEWGIVQGYTHIQIVALSLFKAVLAEVIFKDGFSPFIRASHPIDLSLLRVEYCKSTHPRHRPERLPEMSLQPSPVAFIDEFDCTGRIDQLQPHFPGLIGLVNFFEAAASRRAASPFIGILPPEIYERVIDFVDYETWKTCLSVSRVPRACCLRKHRLNESKAIVGGPFERQQNPHSRPHISFIFEDLQKGEVRSMTQVLRCQRTEELEGNWMPIVGSKRKALMTNVNVQFKPAHPVQAESDVN</sequence>
<accession>A0A9W4IMQ4</accession>
<reference evidence="1" key="1">
    <citation type="submission" date="2021-07" db="EMBL/GenBank/DDBJ databases">
        <authorList>
            <person name="Branca A.L. A."/>
        </authorList>
    </citation>
    <scope>NUCLEOTIDE SEQUENCE</scope>
</reference>
<dbReference type="Proteomes" id="UP001152592">
    <property type="component" value="Unassembled WGS sequence"/>
</dbReference>
<proteinExistence type="predicted"/>
<organism evidence="1 2">
    <name type="scientific">Penicillium salamii</name>
    <dbReference type="NCBI Taxonomy" id="1612424"/>
    <lineage>
        <taxon>Eukaryota</taxon>
        <taxon>Fungi</taxon>
        <taxon>Dikarya</taxon>
        <taxon>Ascomycota</taxon>
        <taxon>Pezizomycotina</taxon>
        <taxon>Eurotiomycetes</taxon>
        <taxon>Eurotiomycetidae</taxon>
        <taxon>Eurotiales</taxon>
        <taxon>Aspergillaceae</taxon>
        <taxon>Penicillium</taxon>
    </lineage>
</organism>
<comment type="caution">
    <text evidence="1">The sequence shown here is derived from an EMBL/GenBank/DDBJ whole genome shotgun (WGS) entry which is preliminary data.</text>
</comment>
<dbReference type="AlphaFoldDB" id="A0A9W4IMQ4"/>